<dbReference type="Proteomes" id="UP000006591">
    <property type="component" value="Chromosome 11"/>
</dbReference>
<evidence type="ECO:0000313" key="2">
    <source>
        <dbReference type="EnsemblPlants" id="ONIVA11G19350.1"/>
    </source>
</evidence>
<reference evidence="2" key="1">
    <citation type="submission" date="2015-04" db="UniProtKB">
        <authorList>
            <consortium name="EnsemblPlants"/>
        </authorList>
    </citation>
    <scope>IDENTIFICATION</scope>
    <source>
        <strain evidence="2">SL10</strain>
    </source>
</reference>
<organism evidence="2">
    <name type="scientific">Oryza nivara</name>
    <name type="common">Indian wild rice</name>
    <name type="synonym">Oryza sativa f. spontanea</name>
    <dbReference type="NCBI Taxonomy" id="4536"/>
    <lineage>
        <taxon>Eukaryota</taxon>
        <taxon>Viridiplantae</taxon>
        <taxon>Streptophyta</taxon>
        <taxon>Embryophyta</taxon>
        <taxon>Tracheophyta</taxon>
        <taxon>Spermatophyta</taxon>
        <taxon>Magnoliopsida</taxon>
        <taxon>Liliopsida</taxon>
        <taxon>Poales</taxon>
        <taxon>Poaceae</taxon>
        <taxon>BOP clade</taxon>
        <taxon>Oryzoideae</taxon>
        <taxon>Oryzeae</taxon>
        <taxon>Oryzinae</taxon>
        <taxon>Oryza</taxon>
    </lineage>
</organism>
<proteinExistence type="predicted"/>
<dbReference type="Gramene" id="ONIVA11G19350.1">
    <property type="protein sequence ID" value="ONIVA11G19350.1"/>
    <property type="gene ID" value="ONIVA11G19350"/>
</dbReference>
<dbReference type="AlphaFoldDB" id="A0A0E0J462"/>
<feature type="compositionally biased region" description="Polar residues" evidence="1">
    <location>
        <begin position="50"/>
        <end position="59"/>
    </location>
</feature>
<dbReference type="EnsemblPlants" id="ONIVA11G19350.1">
    <property type="protein sequence ID" value="ONIVA11G19350.1"/>
    <property type="gene ID" value="ONIVA11G19350"/>
</dbReference>
<evidence type="ECO:0000256" key="1">
    <source>
        <dbReference type="SAM" id="MobiDB-lite"/>
    </source>
</evidence>
<dbReference type="HOGENOM" id="CLU_2642286_0_0_1"/>
<keyword evidence="3" id="KW-1185">Reference proteome</keyword>
<reference evidence="2" key="2">
    <citation type="submission" date="2018-04" db="EMBL/GenBank/DDBJ databases">
        <title>OnivRS2 (Oryza nivara Reference Sequence Version 2).</title>
        <authorList>
            <person name="Zhang J."/>
            <person name="Kudrna D."/>
            <person name="Lee S."/>
            <person name="Talag J."/>
            <person name="Rajasekar S."/>
            <person name="Welchert J."/>
            <person name="Hsing Y.-I."/>
            <person name="Wing R.A."/>
        </authorList>
    </citation>
    <scope>NUCLEOTIDE SEQUENCE [LARGE SCALE GENOMIC DNA]</scope>
    <source>
        <strain evidence="2">SL10</strain>
    </source>
</reference>
<sequence>MAAKIKISSAHPHTRCVDENSQEPQDRMITYIDKSPREPPVPHNLDNKESLGSNFSTLGGSERDRGRYRGSTIFVIN</sequence>
<name>A0A0E0J462_ORYNI</name>
<feature type="region of interest" description="Disordered" evidence="1">
    <location>
        <begin position="1"/>
        <end position="77"/>
    </location>
</feature>
<protein>
    <submittedName>
        <fullName evidence="2">Uncharacterized protein</fullName>
    </submittedName>
</protein>
<evidence type="ECO:0000313" key="3">
    <source>
        <dbReference type="Proteomes" id="UP000006591"/>
    </source>
</evidence>
<accession>A0A0E0J462</accession>